<dbReference type="Proteomes" id="UP000252107">
    <property type="component" value="Unassembled WGS sequence"/>
</dbReference>
<dbReference type="Gene3D" id="3.40.50.1110">
    <property type="entry name" value="SGNH hydrolase"/>
    <property type="match status" value="1"/>
</dbReference>
<dbReference type="InterPro" id="IPR036514">
    <property type="entry name" value="SGNH_hydro_sf"/>
</dbReference>
<accession>A0A367QQV3</accession>
<comment type="caution">
    <text evidence="1">The sequence shown here is derived from an EMBL/GenBank/DDBJ whole genome shotgun (WGS) entry which is preliminary data.</text>
</comment>
<dbReference type="AlphaFoldDB" id="A0A367QQV3"/>
<gene>
    <name evidence="1" type="ORF">A6770_27435</name>
</gene>
<name>A0A367QQV3_9NOSO</name>
<organism evidence="1 2">
    <name type="scientific">Nostoc minutum NIES-26</name>
    <dbReference type="NCBI Taxonomy" id="1844469"/>
    <lineage>
        <taxon>Bacteria</taxon>
        <taxon>Bacillati</taxon>
        <taxon>Cyanobacteriota</taxon>
        <taxon>Cyanophyceae</taxon>
        <taxon>Nostocales</taxon>
        <taxon>Nostocaceae</taxon>
        <taxon>Nostoc</taxon>
    </lineage>
</organism>
<protein>
    <submittedName>
        <fullName evidence="1">Lipase</fullName>
    </submittedName>
</protein>
<keyword evidence="2" id="KW-1185">Reference proteome</keyword>
<dbReference type="EMBL" id="LXQD01000313">
    <property type="protein sequence ID" value="RCJ25612.1"/>
    <property type="molecule type" value="Genomic_DNA"/>
</dbReference>
<sequence>MAKLVAIGDSLTQGFQSGAIYRTDWSFPAIIARSMGLELPNDFRIPRFPGSGLPLNIEEALRWMKTQLGADIDLSEWIVRFPVLLGRFIDEIEDLYERGTGSRPAAFGGVYHNLGVWGFRVADSFTITPNYCQKAIENEEGWIQDDFLGLPTASMYRTALRVLNPKLRRERMDWTQLDNLKQIVNEEGVENLILWFGANDCLGTVLDLELKDMEDTNVTTDAIARRKWNLTNSQVFHHDFTQLVEKVKGIIPSDTKVFVGTVPHVTIPPVTQGIPPFDGKYFQYYGRFFAKKENFSPLLQKHLERQKIQQIDARVDSFNQSIRDIVRLQSNNWHVIDTCTILDALAVKRNEMLDAPARPLIDYYAARGLSDHPLLRLSPIPSILRLDVRDGNRYAGGLFSLDCVHPSTIGYGIVAEAFLSVMKQAGVSDTDPVRINWNEIIAHDSLLQVPPLLWENIISAAEKNSILWDIIFRVIY</sequence>
<reference evidence="1" key="1">
    <citation type="submission" date="2016-04" db="EMBL/GenBank/DDBJ databases">
        <authorList>
            <person name="Tabuchi Yagui T.R."/>
        </authorList>
    </citation>
    <scope>NUCLEOTIDE SEQUENCE [LARGE SCALE GENOMIC DNA]</scope>
    <source>
        <strain evidence="1">NIES-26</strain>
    </source>
</reference>
<evidence type="ECO:0000313" key="1">
    <source>
        <dbReference type="EMBL" id="RCJ25612.1"/>
    </source>
</evidence>
<evidence type="ECO:0000313" key="2">
    <source>
        <dbReference type="Proteomes" id="UP000252107"/>
    </source>
</evidence>
<dbReference type="SUPFAM" id="SSF52266">
    <property type="entry name" value="SGNH hydrolase"/>
    <property type="match status" value="1"/>
</dbReference>
<proteinExistence type="predicted"/>